<reference evidence="2" key="1">
    <citation type="submission" date="2020-07" db="EMBL/GenBank/DDBJ databases">
        <authorList>
            <person name="Nazaruddin N."/>
        </authorList>
    </citation>
    <scope>NUCLEOTIDE SEQUENCE</scope>
</reference>
<dbReference type="Proteomes" id="UP000752696">
    <property type="component" value="Unassembled WGS sequence"/>
</dbReference>
<organism evidence="2 3">
    <name type="scientific">Heterotrigona itama</name>
    <dbReference type="NCBI Taxonomy" id="395501"/>
    <lineage>
        <taxon>Eukaryota</taxon>
        <taxon>Metazoa</taxon>
        <taxon>Ecdysozoa</taxon>
        <taxon>Arthropoda</taxon>
        <taxon>Hexapoda</taxon>
        <taxon>Insecta</taxon>
        <taxon>Pterygota</taxon>
        <taxon>Neoptera</taxon>
        <taxon>Endopterygota</taxon>
        <taxon>Hymenoptera</taxon>
        <taxon>Apocrita</taxon>
        <taxon>Aculeata</taxon>
        <taxon>Apoidea</taxon>
        <taxon>Anthophila</taxon>
        <taxon>Apidae</taxon>
        <taxon>Heterotrigona</taxon>
    </lineage>
</organism>
<evidence type="ECO:0000313" key="3">
    <source>
        <dbReference type="Proteomes" id="UP000752696"/>
    </source>
</evidence>
<keyword evidence="3" id="KW-1185">Reference proteome</keyword>
<accession>A0A6V7GYP6</accession>
<name>A0A6V7GYP6_9HYME</name>
<dbReference type="EMBL" id="CAJDYZ010002695">
    <property type="protein sequence ID" value="CAD1469623.1"/>
    <property type="molecule type" value="Genomic_DNA"/>
</dbReference>
<evidence type="ECO:0000256" key="1">
    <source>
        <dbReference type="SAM" id="MobiDB-lite"/>
    </source>
</evidence>
<protein>
    <submittedName>
        <fullName evidence="2">Uncharacterized protein</fullName>
    </submittedName>
</protein>
<feature type="region of interest" description="Disordered" evidence="1">
    <location>
        <begin position="1"/>
        <end position="21"/>
    </location>
</feature>
<comment type="caution">
    <text evidence="2">The sequence shown here is derived from an EMBL/GenBank/DDBJ whole genome shotgun (WGS) entry which is preliminary data.</text>
</comment>
<proteinExistence type="predicted"/>
<dbReference type="AlphaFoldDB" id="A0A6V7GYP6"/>
<gene>
    <name evidence="2" type="ORF">MHI_LOCUS139416</name>
</gene>
<dbReference type="OrthoDB" id="4899631at2759"/>
<sequence>MATNVLTSSLSKESTDSDENGKEIKIKTFNRKEEIDFNLCPF</sequence>
<feature type="compositionally biased region" description="Polar residues" evidence="1">
    <location>
        <begin position="1"/>
        <end position="12"/>
    </location>
</feature>
<feature type="non-terminal residue" evidence="2">
    <location>
        <position position="42"/>
    </location>
</feature>
<evidence type="ECO:0000313" key="2">
    <source>
        <dbReference type="EMBL" id="CAD1469623.1"/>
    </source>
</evidence>